<dbReference type="AlphaFoldDB" id="A0A843V1A7"/>
<feature type="region of interest" description="Disordered" evidence="1">
    <location>
        <begin position="1"/>
        <end position="24"/>
    </location>
</feature>
<accession>A0A843V1A7</accession>
<dbReference type="GO" id="GO:0016787">
    <property type="term" value="F:hydrolase activity"/>
    <property type="evidence" value="ECO:0007669"/>
    <property type="project" value="InterPro"/>
</dbReference>
<keyword evidence="4" id="KW-1185">Reference proteome</keyword>
<evidence type="ECO:0000256" key="1">
    <source>
        <dbReference type="SAM" id="MobiDB-lite"/>
    </source>
</evidence>
<dbReference type="SUPFAM" id="SSF53474">
    <property type="entry name" value="alpha/beta-Hydrolases"/>
    <property type="match status" value="1"/>
</dbReference>
<evidence type="ECO:0000313" key="4">
    <source>
        <dbReference type="Proteomes" id="UP000652761"/>
    </source>
</evidence>
<gene>
    <name evidence="3" type="ORF">Taro_022251</name>
</gene>
<evidence type="ECO:0000259" key="2">
    <source>
        <dbReference type="Pfam" id="PF07859"/>
    </source>
</evidence>
<comment type="caution">
    <text evidence="3">The sequence shown here is derived from an EMBL/GenBank/DDBJ whole genome shotgun (WGS) entry which is preliminary data.</text>
</comment>
<dbReference type="Gene3D" id="3.40.50.1820">
    <property type="entry name" value="alpha/beta hydrolase"/>
    <property type="match status" value="1"/>
</dbReference>
<dbReference type="InterPro" id="IPR029058">
    <property type="entry name" value="AB_hydrolase_fold"/>
</dbReference>
<organism evidence="3 4">
    <name type="scientific">Colocasia esculenta</name>
    <name type="common">Wild taro</name>
    <name type="synonym">Arum esculentum</name>
    <dbReference type="NCBI Taxonomy" id="4460"/>
    <lineage>
        <taxon>Eukaryota</taxon>
        <taxon>Viridiplantae</taxon>
        <taxon>Streptophyta</taxon>
        <taxon>Embryophyta</taxon>
        <taxon>Tracheophyta</taxon>
        <taxon>Spermatophyta</taxon>
        <taxon>Magnoliopsida</taxon>
        <taxon>Liliopsida</taxon>
        <taxon>Araceae</taxon>
        <taxon>Aroideae</taxon>
        <taxon>Colocasieae</taxon>
        <taxon>Colocasia</taxon>
    </lineage>
</organism>
<feature type="compositionally biased region" description="Basic residues" evidence="1">
    <location>
        <begin position="12"/>
        <end position="24"/>
    </location>
</feature>
<dbReference type="OrthoDB" id="408631at2759"/>
<sequence length="352" mass="38159">MAAISLGDPRLNRVKAPRSPHQHHHGVVLDEIEGLLRVYKDGHVERVPVVPEVPCTWSPEPDVVSRDVALDLSTRIWARLYSPVGSGGGGLGRQSGRLPVLVYFHGGGFCVASAAWTCYHEFLARLASRAGCLVMSVNYRLAPEHRLPAAFEDGLTAVKWLRQQASHGHHDEAAHWWCGRCDLSRVFLGGDSAGATIAHHVAIQVSSQGIPVSPRGVILIQPFFGGEARTASENIPQPPGSVLSLVASDAYWRLSLPAGASRDHPWCNPLAAGGVPSLEELSLPAYFVCISEMDILKDRDMELCRAMRRAGKSVEVAVHAGVGHAFQVLGTSRTSQSRAQEMIAQLKCFLNR</sequence>
<feature type="domain" description="Alpha/beta hydrolase fold-3" evidence="2">
    <location>
        <begin position="101"/>
        <end position="327"/>
    </location>
</feature>
<dbReference type="EMBL" id="NMUH01001167">
    <property type="protein sequence ID" value="MQL89665.1"/>
    <property type="molecule type" value="Genomic_DNA"/>
</dbReference>
<dbReference type="InterPro" id="IPR050466">
    <property type="entry name" value="Carboxylest/Gibb_receptor"/>
</dbReference>
<proteinExistence type="predicted"/>
<dbReference type="InterPro" id="IPR013094">
    <property type="entry name" value="AB_hydrolase_3"/>
</dbReference>
<dbReference type="PANTHER" id="PTHR23024">
    <property type="entry name" value="ARYLACETAMIDE DEACETYLASE"/>
    <property type="match status" value="1"/>
</dbReference>
<dbReference type="Pfam" id="PF07859">
    <property type="entry name" value="Abhydrolase_3"/>
    <property type="match status" value="1"/>
</dbReference>
<name>A0A843V1A7_COLES</name>
<reference evidence="3" key="1">
    <citation type="submission" date="2017-07" db="EMBL/GenBank/DDBJ databases">
        <title>Taro Niue Genome Assembly and Annotation.</title>
        <authorList>
            <person name="Atibalentja N."/>
            <person name="Keating K."/>
            <person name="Fields C.J."/>
        </authorList>
    </citation>
    <scope>NUCLEOTIDE SEQUENCE</scope>
    <source>
        <strain evidence="3">Niue_2</strain>
        <tissue evidence="3">Leaf</tissue>
    </source>
</reference>
<evidence type="ECO:0000313" key="3">
    <source>
        <dbReference type="EMBL" id="MQL89665.1"/>
    </source>
</evidence>
<protein>
    <recommendedName>
        <fullName evidence="2">Alpha/beta hydrolase fold-3 domain-containing protein</fullName>
    </recommendedName>
</protein>
<dbReference type="PANTHER" id="PTHR23024:SF589">
    <property type="entry name" value="CARBOXYLESTERASE 17-RELATED"/>
    <property type="match status" value="1"/>
</dbReference>
<dbReference type="Proteomes" id="UP000652761">
    <property type="component" value="Unassembled WGS sequence"/>
</dbReference>